<proteinExistence type="inferred from homology"/>
<evidence type="ECO:0000256" key="8">
    <source>
        <dbReference type="RuleBase" id="RU363032"/>
    </source>
</evidence>
<name>A0A7C2WRG7_9BACT</name>
<feature type="transmembrane region" description="Helical" evidence="8">
    <location>
        <begin position="117"/>
        <end position="143"/>
    </location>
</feature>
<accession>A0A7C2WRG7</accession>
<keyword evidence="3" id="KW-1003">Cell membrane</keyword>
<dbReference type="GO" id="GO:0005886">
    <property type="term" value="C:plasma membrane"/>
    <property type="evidence" value="ECO:0007669"/>
    <property type="project" value="UniProtKB-SubCell"/>
</dbReference>
<sequence>MVTRGKALAERRDSVARRPRLWTSVVRQRRRILDLVQHGYIWLWMLIFVLPFLTTFAYSLRTSDGISLSPYQHVFGSFKDNLLLSFEVTIISIVLNLLVALPAAYAIVRFPIPGKGLLLSILNLALYTPAAVMGISLVIVYNFLFHIAQSLTGLIGAYVVGTYPLMLIPIIVALRDLPQVYEEAARCLGANRLQTLFRVELPLLGPGISAGILLTFVIVFNEFLVTLFVAGPGNTTAALRVFNLTRTAGIQPSTAALASTMQIVSFVVVIAFFRFFGSRYLKGTYLI</sequence>
<dbReference type="PROSITE" id="PS50928">
    <property type="entry name" value="ABC_TM1"/>
    <property type="match status" value="1"/>
</dbReference>
<feature type="transmembrane region" description="Helical" evidence="8">
    <location>
        <begin position="195"/>
        <end position="217"/>
    </location>
</feature>
<keyword evidence="4" id="KW-0997">Cell inner membrane</keyword>
<dbReference type="InterPro" id="IPR035906">
    <property type="entry name" value="MetI-like_sf"/>
</dbReference>
<evidence type="ECO:0000259" key="9">
    <source>
        <dbReference type="PROSITE" id="PS50928"/>
    </source>
</evidence>
<feature type="transmembrane region" description="Helical" evidence="8">
    <location>
        <begin position="254"/>
        <end position="276"/>
    </location>
</feature>
<feature type="domain" description="ABC transmembrane type-1" evidence="9">
    <location>
        <begin position="82"/>
        <end position="274"/>
    </location>
</feature>
<feature type="transmembrane region" description="Helical" evidence="8">
    <location>
        <begin position="155"/>
        <end position="174"/>
    </location>
</feature>
<evidence type="ECO:0000256" key="2">
    <source>
        <dbReference type="ARBA" id="ARBA00022448"/>
    </source>
</evidence>
<evidence type="ECO:0000256" key="6">
    <source>
        <dbReference type="ARBA" id="ARBA00022989"/>
    </source>
</evidence>
<keyword evidence="2 8" id="KW-0813">Transport</keyword>
<comment type="similarity">
    <text evidence="8">Belongs to the binding-protein-dependent transport system permease family.</text>
</comment>
<dbReference type="Pfam" id="PF00528">
    <property type="entry name" value="BPD_transp_1"/>
    <property type="match status" value="1"/>
</dbReference>
<gene>
    <name evidence="10" type="ORF">ENP13_07315</name>
</gene>
<feature type="transmembrane region" description="Helical" evidence="8">
    <location>
        <begin position="223"/>
        <end position="242"/>
    </location>
</feature>
<comment type="subcellular location">
    <subcellularLocation>
        <location evidence="1">Cell inner membrane</location>
        <topology evidence="1">Multi-pass membrane protein</topology>
    </subcellularLocation>
    <subcellularLocation>
        <location evidence="8">Cell membrane</location>
        <topology evidence="8">Multi-pass membrane protein</topology>
    </subcellularLocation>
</comment>
<dbReference type="CDD" id="cd06261">
    <property type="entry name" value="TM_PBP2"/>
    <property type="match status" value="1"/>
</dbReference>
<evidence type="ECO:0000256" key="1">
    <source>
        <dbReference type="ARBA" id="ARBA00004429"/>
    </source>
</evidence>
<dbReference type="EMBL" id="DSID01000553">
    <property type="protein sequence ID" value="HEX71037.1"/>
    <property type="molecule type" value="Genomic_DNA"/>
</dbReference>
<evidence type="ECO:0000256" key="7">
    <source>
        <dbReference type="ARBA" id="ARBA00023136"/>
    </source>
</evidence>
<organism evidence="10">
    <name type="scientific">Thermorudis sp</name>
    <dbReference type="NCBI Taxonomy" id="1969470"/>
    <lineage>
        <taxon>Bacteria</taxon>
        <taxon>Pseudomonadati</taxon>
        <taxon>Thermomicrobiota</taxon>
        <taxon>Thermomicrobia</taxon>
        <taxon>Thermomicrobia incertae sedis</taxon>
        <taxon>Thermorudis</taxon>
    </lineage>
</organism>
<feature type="transmembrane region" description="Helical" evidence="8">
    <location>
        <begin position="39"/>
        <end position="61"/>
    </location>
</feature>
<dbReference type="InterPro" id="IPR000515">
    <property type="entry name" value="MetI-like"/>
</dbReference>
<evidence type="ECO:0000256" key="4">
    <source>
        <dbReference type="ARBA" id="ARBA00022519"/>
    </source>
</evidence>
<dbReference type="Gene3D" id="1.10.3720.10">
    <property type="entry name" value="MetI-like"/>
    <property type="match status" value="1"/>
</dbReference>
<reference evidence="10" key="1">
    <citation type="journal article" date="2020" name="mSystems">
        <title>Genome- and Community-Level Interaction Insights into Carbon Utilization and Element Cycling Functions of Hydrothermarchaeota in Hydrothermal Sediment.</title>
        <authorList>
            <person name="Zhou Z."/>
            <person name="Liu Y."/>
            <person name="Xu W."/>
            <person name="Pan J."/>
            <person name="Luo Z.H."/>
            <person name="Li M."/>
        </authorList>
    </citation>
    <scope>NUCLEOTIDE SEQUENCE [LARGE SCALE GENOMIC DNA]</scope>
    <source>
        <strain evidence="10">SpSt-192</strain>
    </source>
</reference>
<dbReference type="SUPFAM" id="SSF161098">
    <property type="entry name" value="MetI-like"/>
    <property type="match status" value="1"/>
</dbReference>
<protein>
    <submittedName>
        <fullName evidence="10">ABC transporter permease subunit</fullName>
    </submittedName>
</protein>
<comment type="caution">
    <text evidence="10">The sequence shown here is derived from an EMBL/GenBank/DDBJ whole genome shotgun (WGS) entry which is preliminary data.</text>
</comment>
<keyword evidence="6 8" id="KW-1133">Transmembrane helix</keyword>
<evidence type="ECO:0000256" key="5">
    <source>
        <dbReference type="ARBA" id="ARBA00022692"/>
    </source>
</evidence>
<dbReference type="PANTHER" id="PTHR43357">
    <property type="entry name" value="INNER MEMBRANE ABC TRANSPORTER PERMEASE PROTEIN YDCV"/>
    <property type="match status" value="1"/>
</dbReference>
<feature type="transmembrane region" description="Helical" evidence="8">
    <location>
        <begin position="81"/>
        <end position="105"/>
    </location>
</feature>
<keyword evidence="5 8" id="KW-0812">Transmembrane</keyword>
<dbReference type="AlphaFoldDB" id="A0A7C2WRG7"/>
<keyword evidence="7 8" id="KW-0472">Membrane</keyword>
<evidence type="ECO:0000256" key="3">
    <source>
        <dbReference type="ARBA" id="ARBA00022475"/>
    </source>
</evidence>
<dbReference type="PANTHER" id="PTHR43357:SF4">
    <property type="entry name" value="INNER MEMBRANE ABC TRANSPORTER PERMEASE PROTEIN YDCV"/>
    <property type="match status" value="1"/>
</dbReference>
<evidence type="ECO:0000313" key="10">
    <source>
        <dbReference type="EMBL" id="HEX71037.1"/>
    </source>
</evidence>
<dbReference type="GO" id="GO:0055085">
    <property type="term" value="P:transmembrane transport"/>
    <property type="evidence" value="ECO:0007669"/>
    <property type="project" value="InterPro"/>
</dbReference>